<gene>
    <name evidence="1" type="ORF">SK854_33705</name>
</gene>
<protein>
    <submittedName>
        <fullName evidence="1">Phytanoyl-CoA dioxygenase family protein</fullName>
    </submittedName>
</protein>
<dbReference type="Proteomes" id="UP001285352">
    <property type="component" value="Unassembled WGS sequence"/>
</dbReference>
<dbReference type="Gene3D" id="2.60.120.620">
    <property type="entry name" value="q2cbj1_9rhob like domain"/>
    <property type="match status" value="1"/>
</dbReference>
<name>A0ABU4V7A4_9PSEU</name>
<sequence length="302" mass="34170">MSPEVIAPRANGALLDLSEDAFGELRRSEDLVDHPEGVLDRLAEDGYVYLPGFWPSAEVTPVRAEVARLLAEGGFTDPDAPMRITCRKPVDLDTKREIVEGNEVVRKFLRQGRTTAYLERVWDGPVRALDFIGMRMISPGIGTYPHADIVYFSRGTPRLLTGWTPLGDVPIELGGLLLLEGSHRHQRLQQTYLRRDVDSYCVNRRDADKYASNEKRWTGALATDFLRLRNAIGGRWLTTNYRQGDLVLFVMNMVHGSLDNQTDRIRLSADPRYQPMHEPADHRYIGENPVRNTAAAKRGRIC</sequence>
<dbReference type="RefSeq" id="WP_319979167.1">
    <property type="nucleotide sequence ID" value="NZ_JAXAVU010000013.1"/>
</dbReference>
<dbReference type="PANTHER" id="PTHR40128:SF1">
    <property type="entry name" value="PHYTANOYL-COA HYDROXYLASE"/>
    <property type="match status" value="1"/>
</dbReference>
<dbReference type="PANTHER" id="PTHR40128">
    <property type="entry name" value="EXPRESSED PROTEIN"/>
    <property type="match status" value="1"/>
</dbReference>
<keyword evidence="1" id="KW-0560">Oxidoreductase</keyword>
<dbReference type="SUPFAM" id="SSF51197">
    <property type="entry name" value="Clavaminate synthase-like"/>
    <property type="match status" value="1"/>
</dbReference>
<comment type="caution">
    <text evidence="1">The sequence shown here is derived from an EMBL/GenBank/DDBJ whole genome shotgun (WGS) entry which is preliminary data.</text>
</comment>
<keyword evidence="1" id="KW-0223">Dioxygenase</keyword>
<dbReference type="InterPro" id="IPR008775">
    <property type="entry name" value="Phytyl_CoA_dOase-like"/>
</dbReference>
<accession>A0ABU4V7A4</accession>
<proteinExistence type="predicted"/>
<dbReference type="EMBL" id="JAXAVU010000013">
    <property type="protein sequence ID" value="MDX8147109.1"/>
    <property type="molecule type" value="Genomic_DNA"/>
</dbReference>
<dbReference type="Pfam" id="PF05721">
    <property type="entry name" value="PhyH"/>
    <property type="match status" value="1"/>
</dbReference>
<reference evidence="1 2" key="1">
    <citation type="submission" date="2023-11" db="EMBL/GenBank/DDBJ databases">
        <title>Lentzea sokolovensis, sp. nov., Lentzea kristufkii, sp. nov., and Lentzea miocenensis, sp. nov., rare actinobacteria from Sokolov Coal Basin, Miocene lacustrine sediment, Czech Republic.</title>
        <authorList>
            <person name="Lara A."/>
            <person name="Kotroba L."/>
            <person name="Nouioui I."/>
            <person name="Neumann-Schaal M."/>
            <person name="Mast Y."/>
            <person name="Chronakova A."/>
        </authorList>
    </citation>
    <scope>NUCLEOTIDE SEQUENCE [LARGE SCALE GENOMIC DNA]</scope>
    <source>
        <strain evidence="1 2">BCCO 10_0061</strain>
    </source>
</reference>
<evidence type="ECO:0000313" key="1">
    <source>
        <dbReference type="EMBL" id="MDX8147109.1"/>
    </source>
</evidence>
<organism evidence="1 2">
    <name type="scientific">Lentzea sokolovensis</name>
    <dbReference type="NCBI Taxonomy" id="3095429"/>
    <lineage>
        <taxon>Bacteria</taxon>
        <taxon>Bacillati</taxon>
        <taxon>Actinomycetota</taxon>
        <taxon>Actinomycetes</taxon>
        <taxon>Pseudonocardiales</taxon>
        <taxon>Pseudonocardiaceae</taxon>
        <taxon>Lentzea</taxon>
    </lineage>
</organism>
<keyword evidence="2" id="KW-1185">Reference proteome</keyword>
<evidence type="ECO:0000313" key="2">
    <source>
        <dbReference type="Proteomes" id="UP001285352"/>
    </source>
</evidence>
<dbReference type="GO" id="GO:0051213">
    <property type="term" value="F:dioxygenase activity"/>
    <property type="evidence" value="ECO:0007669"/>
    <property type="project" value="UniProtKB-KW"/>
</dbReference>